<protein>
    <submittedName>
        <fullName evidence="6">PDZ domain containing 3a</fullName>
    </submittedName>
</protein>
<dbReference type="SUPFAM" id="SSF50156">
    <property type="entry name" value="PDZ domain-like"/>
    <property type="match status" value="3"/>
</dbReference>
<feature type="domain" description="PDZ" evidence="5">
    <location>
        <begin position="244"/>
        <end position="328"/>
    </location>
</feature>
<evidence type="ECO:0000256" key="3">
    <source>
        <dbReference type="ARBA" id="ARBA00022737"/>
    </source>
</evidence>
<feature type="region of interest" description="Disordered" evidence="4">
    <location>
        <begin position="353"/>
        <end position="376"/>
    </location>
</feature>
<feature type="domain" description="PDZ" evidence="5">
    <location>
        <begin position="135"/>
        <end position="216"/>
    </location>
</feature>
<dbReference type="Pfam" id="PF00595">
    <property type="entry name" value="PDZ"/>
    <property type="match status" value="1"/>
</dbReference>
<evidence type="ECO:0000256" key="1">
    <source>
        <dbReference type="ARBA" id="ARBA00004236"/>
    </source>
</evidence>
<evidence type="ECO:0000313" key="7">
    <source>
        <dbReference type="Proteomes" id="UP000472271"/>
    </source>
</evidence>
<sequence length="388" mass="42348">LSAVGFLLEYNQLRFTVSLPKLLSNTLFPEPDEGPVPRLCHLKRQEGQSFGFCLRLDTNSRSFEVTDVESWSPAEHSGLKDGDRVLEVNEEVRLFSSSVCFVLLDVCLLQAVGSGLDLQSLAKASKGDSCSRPRLCHISRHSELGLGLNIIPLEGHRGQYILSTVPDGPAEEAGVCSGDKLIWINGVPVSTLSYSSLNRIVKKSADSATLLVIDSDGECCYARRKMPILPVLAECRGLAHAAKTMHLVKGADGYGFLLRQEKLAVTQVIEHVLREVDDGSPAEEAGMLDGDLLLAVNGEPVEALEHEDIVKKIRQSGDKVRLTAVSVAGRLFYRQLGISPLLFHEDSDVQDNRQRTFSNGSQRRLSVRASGGGTELGQSLRCPLDEVF</sequence>
<dbReference type="AlphaFoldDB" id="A0A673BKC3"/>
<dbReference type="PANTHER" id="PTHR14191">
    <property type="entry name" value="PDZ DOMAIN CONTAINING PROTEIN"/>
    <property type="match status" value="1"/>
</dbReference>
<gene>
    <name evidence="6" type="primary">LOC115415726</name>
</gene>
<feature type="compositionally biased region" description="Polar residues" evidence="4">
    <location>
        <begin position="355"/>
        <end position="364"/>
    </location>
</feature>
<dbReference type="GO" id="GO:0043495">
    <property type="term" value="F:protein-membrane adaptor activity"/>
    <property type="evidence" value="ECO:0007669"/>
    <property type="project" value="TreeGrafter"/>
</dbReference>
<dbReference type="Gene3D" id="2.30.42.10">
    <property type="match status" value="3"/>
</dbReference>
<dbReference type="GO" id="GO:0016324">
    <property type="term" value="C:apical plasma membrane"/>
    <property type="evidence" value="ECO:0007669"/>
    <property type="project" value="TreeGrafter"/>
</dbReference>
<keyword evidence="2" id="KW-0472">Membrane</keyword>
<reference evidence="6" key="2">
    <citation type="submission" date="2025-09" db="UniProtKB">
        <authorList>
            <consortium name="Ensembl"/>
        </authorList>
    </citation>
    <scope>IDENTIFICATION</scope>
</reference>
<feature type="domain" description="PDZ" evidence="5">
    <location>
        <begin position="39"/>
        <end position="89"/>
    </location>
</feature>
<dbReference type="SMART" id="SM00228">
    <property type="entry name" value="PDZ"/>
    <property type="match status" value="3"/>
</dbReference>
<accession>A0A673BKC3</accession>
<dbReference type="PROSITE" id="PS50106">
    <property type="entry name" value="PDZ"/>
    <property type="match status" value="3"/>
</dbReference>
<organism evidence="6 7">
    <name type="scientific">Sphaeramia orbicularis</name>
    <name type="common">orbiculate cardinalfish</name>
    <dbReference type="NCBI Taxonomy" id="375764"/>
    <lineage>
        <taxon>Eukaryota</taxon>
        <taxon>Metazoa</taxon>
        <taxon>Chordata</taxon>
        <taxon>Craniata</taxon>
        <taxon>Vertebrata</taxon>
        <taxon>Euteleostomi</taxon>
        <taxon>Actinopterygii</taxon>
        <taxon>Neopterygii</taxon>
        <taxon>Teleostei</taxon>
        <taxon>Neoteleostei</taxon>
        <taxon>Acanthomorphata</taxon>
        <taxon>Gobiaria</taxon>
        <taxon>Kurtiformes</taxon>
        <taxon>Apogonoidei</taxon>
        <taxon>Apogonidae</taxon>
        <taxon>Apogoninae</taxon>
        <taxon>Sphaeramia</taxon>
    </lineage>
</organism>
<dbReference type="GO" id="GO:0072659">
    <property type="term" value="P:protein localization to plasma membrane"/>
    <property type="evidence" value="ECO:0007669"/>
    <property type="project" value="TreeGrafter"/>
</dbReference>
<comment type="subcellular location">
    <subcellularLocation>
        <location evidence="1">Cell membrane</location>
    </subcellularLocation>
</comment>
<dbReference type="InterPro" id="IPR036034">
    <property type="entry name" value="PDZ_sf"/>
</dbReference>
<evidence type="ECO:0000259" key="5">
    <source>
        <dbReference type="PROSITE" id="PS50106"/>
    </source>
</evidence>
<dbReference type="Pfam" id="PF17820">
    <property type="entry name" value="PDZ_6"/>
    <property type="match status" value="2"/>
</dbReference>
<evidence type="ECO:0000256" key="2">
    <source>
        <dbReference type="ARBA" id="ARBA00022475"/>
    </source>
</evidence>
<dbReference type="InterPro" id="IPR051067">
    <property type="entry name" value="NHER"/>
</dbReference>
<dbReference type="PANTHER" id="PTHR14191:SF20">
    <property type="entry name" value="NA(+)_H(+) EXCHANGE REGULATORY COFACTOR NHE-RF4"/>
    <property type="match status" value="1"/>
</dbReference>
<dbReference type="InterPro" id="IPR041489">
    <property type="entry name" value="PDZ_6"/>
</dbReference>
<evidence type="ECO:0000256" key="4">
    <source>
        <dbReference type="SAM" id="MobiDB-lite"/>
    </source>
</evidence>
<dbReference type="InterPro" id="IPR001478">
    <property type="entry name" value="PDZ"/>
</dbReference>
<keyword evidence="2" id="KW-1003">Cell membrane</keyword>
<dbReference type="CDD" id="cd06768">
    <property type="entry name" value="PDZ_NHERF-like"/>
    <property type="match status" value="2"/>
</dbReference>
<keyword evidence="3" id="KW-0677">Repeat</keyword>
<reference evidence="6" key="1">
    <citation type="submission" date="2025-08" db="UniProtKB">
        <authorList>
            <consortium name="Ensembl"/>
        </authorList>
    </citation>
    <scope>IDENTIFICATION</scope>
</reference>
<dbReference type="Proteomes" id="UP000472271">
    <property type="component" value="Unassembled WGS sequence"/>
</dbReference>
<name>A0A673BKC3_9TELE</name>
<proteinExistence type="predicted"/>
<dbReference type="Ensembl" id="ENSSORT00005044169.1">
    <property type="protein sequence ID" value="ENSSORP00005043076.1"/>
    <property type="gene ID" value="ENSSORG00005019938.1"/>
</dbReference>
<evidence type="ECO:0000313" key="6">
    <source>
        <dbReference type="Ensembl" id="ENSSORP00005043076.1"/>
    </source>
</evidence>
<keyword evidence="7" id="KW-1185">Reference proteome</keyword>